<name>A0ABV8TEY1_9ACTN</name>
<feature type="domain" description="REase associating with pPIWI RE" evidence="1">
    <location>
        <begin position="260"/>
        <end position="378"/>
    </location>
</feature>
<evidence type="ECO:0000313" key="3">
    <source>
        <dbReference type="EMBL" id="MFC4329215.1"/>
    </source>
</evidence>
<dbReference type="RefSeq" id="WP_381739654.1">
    <property type="nucleotide sequence ID" value="NZ_JBHSDP010000015.1"/>
</dbReference>
<proteinExistence type="predicted"/>
<gene>
    <name evidence="3" type="ORF">ACFPC0_15640</name>
</gene>
<protein>
    <recommendedName>
        <fullName evidence="5">REase associating with pPIWI RE domain-containing protein</fullName>
    </recommendedName>
</protein>
<dbReference type="Pfam" id="PF18156">
    <property type="entry name" value="pPIWI_RE_Y"/>
    <property type="match status" value="1"/>
</dbReference>
<dbReference type="InterPro" id="IPR041191">
    <property type="entry name" value="pPIWI_RE_Y"/>
</dbReference>
<sequence>MTRTAAGAARSPLVPHDGLTLLRTVATAVLDLDALAGLGTFTLPYPAEAQRALDRTALACLLRGADPPLSVSDLLIWCRRRPVTEWPLDLPDGLAAPEDRLIDKDACVPTDLCYEWAVDRPDSATEQIDRALIALAMDRCRLANAPASYVAFRRLLVEHPVLTRDKAAEISLEPAFTPLDGLLRQIYLPAPVGWVRGGRFTLCRRCRTLLAPMRDGGWWCENARCRHKGDAPVGHAYAEAEGGGVLLLTRPLRLFVTAPGFAELRLERALTRLGLTPELWPDYDAYDLRITLPDGRVWAVDVKDWANPALLGRNALLLPDRPPHDRAFLVVPDHRTALRRDYVAVVRRFLDPDVRRRTTVVSHRQFMTRVRAALEEARGGAVDDDRPEDDHA</sequence>
<evidence type="ECO:0000313" key="4">
    <source>
        <dbReference type="Proteomes" id="UP001595824"/>
    </source>
</evidence>
<dbReference type="Pfam" id="PF18154">
    <property type="entry name" value="pPIWI_RE_REase"/>
    <property type="match status" value="1"/>
</dbReference>
<reference evidence="4" key="1">
    <citation type="journal article" date="2019" name="Int. J. Syst. Evol. Microbiol.">
        <title>The Global Catalogue of Microorganisms (GCM) 10K type strain sequencing project: providing services to taxonomists for standard genome sequencing and annotation.</title>
        <authorList>
            <consortium name="The Broad Institute Genomics Platform"/>
            <consortium name="The Broad Institute Genome Sequencing Center for Infectious Disease"/>
            <person name="Wu L."/>
            <person name="Ma J."/>
        </authorList>
    </citation>
    <scope>NUCLEOTIDE SEQUENCE [LARGE SCALE GENOMIC DNA]</scope>
    <source>
        <strain evidence="4">PCU 347</strain>
    </source>
</reference>
<evidence type="ECO:0008006" key="5">
    <source>
        <dbReference type="Google" id="ProtNLM"/>
    </source>
</evidence>
<feature type="domain" description="pPIWI-RE three-gene island" evidence="2">
    <location>
        <begin position="21"/>
        <end position="163"/>
    </location>
</feature>
<dbReference type="EMBL" id="JBHSDP010000015">
    <property type="protein sequence ID" value="MFC4329215.1"/>
    <property type="molecule type" value="Genomic_DNA"/>
</dbReference>
<accession>A0ABV8TEY1</accession>
<evidence type="ECO:0000259" key="2">
    <source>
        <dbReference type="Pfam" id="PF18156"/>
    </source>
</evidence>
<evidence type="ECO:0000259" key="1">
    <source>
        <dbReference type="Pfam" id="PF18154"/>
    </source>
</evidence>
<dbReference type="InterPro" id="IPR040828">
    <property type="entry name" value="pPIWI_RE_REase"/>
</dbReference>
<dbReference type="Proteomes" id="UP001595824">
    <property type="component" value="Unassembled WGS sequence"/>
</dbReference>
<organism evidence="3 4">
    <name type="scientific">Streptomyces andamanensis</name>
    <dbReference type="NCBI Taxonomy" id="1565035"/>
    <lineage>
        <taxon>Bacteria</taxon>
        <taxon>Bacillati</taxon>
        <taxon>Actinomycetota</taxon>
        <taxon>Actinomycetes</taxon>
        <taxon>Kitasatosporales</taxon>
        <taxon>Streptomycetaceae</taxon>
        <taxon>Streptomyces</taxon>
    </lineage>
</organism>
<comment type="caution">
    <text evidence="3">The sequence shown here is derived from an EMBL/GenBank/DDBJ whole genome shotgun (WGS) entry which is preliminary data.</text>
</comment>
<keyword evidence="4" id="KW-1185">Reference proteome</keyword>